<evidence type="ECO:0000256" key="2">
    <source>
        <dbReference type="ARBA" id="ARBA00022741"/>
    </source>
</evidence>
<gene>
    <name evidence="4" type="ORF">METZ01_LOCUS203207</name>
</gene>
<reference evidence="4" key="1">
    <citation type="submission" date="2018-05" db="EMBL/GenBank/DDBJ databases">
        <authorList>
            <person name="Lanie J.A."/>
            <person name="Ng W.-L."/>
            <person name="Kazmierczak K.M."/>
            <person name="Andrzejewski T.M."/>
            <person name="Davidsen T.M."/>
            <person name="Wayne K.J."/>
            <person name="Tettelin H."/>
            <person name="Glass J.I."/>
            <person name="Rusch D."/>
            <person name="Podicherti R."/>
            <person name="Tsui H.-C.T."/>
            <person name="Winkler M.E."/>
        </authorList>
    </citation>
    <scope>NUCLEOTIDE SEQUENCE</scope>
</reference>
<protein>
    <recommendedName>
        <fullName evidence="5">Mur ligase C-terminal domain-containing protein</fullName>
    </recommendedName>
</protein>
<keyword evidence="2" id="KW-0547">Nucleotide-binding</keyword>
<dbReference type="InterPro" id="IPR051046">
    <property type="entry name" value="MurCDEF_CellWall_CoF430Synth"/>
</dbReference>
<dbReference type="PANTHER" id="PTHR43024:SF1">
    <property type="entry name" value="UDP-N-ACETYLMURAMOYL-TRIPEPTIDE--D-ALANYL-D-ALANINE LIGASE"/>
    <property type="match status" value="1"/>
</dbReference>
<evidence type="ECO:0008006" key="5">
    <source>
        <dbReference type="Google" id="ProtNLM"/>
    </source>
</evidence>
<dbReference type="SUPFAM" id="SSF53244">
    <property type="entry name" value="MurD-like peptide ligases, peptide-binding domain"/>
    <property type="match status" value="1"/>
</dbReference>
<name>A0A382EKC6_9ZZZZ</name>
<feature type="non-terminal residue" evidence="4">
    <location>
        <position position="1"/>
    </location>
</feature>
<keyword evidence="1" id="KW-0436">Ligase</keyword>
<dbReference type="GO" id="GO:0005524">
    <property type="term" value="F:ATP binding"/>
    <property type="evidence" value="ECO:0007669"/>
    <property type="project" value="UniProtKB-KW"/>
</dbReference>
<accession>A0A382EKC6</accession>
<sequence length="96" mass="10115">GDMLELGDLAESAHMKLGVDVARSSIDYLVSVGSLSTCVVESAVASGMNKKYTATALDHKCAVSFLKKYARPGDCLLVKGSRGSRMEKVVGDFIAS</sequence>
<evidence type="ECO:0000313" key="4">
    <source>
        <dbReference type="EMBL" id="SVB50353.1"/>
    </source>
</evidence>
<dbReference type="GO" id="GO:0016881">
    <property type="term" value="F:acid-amino acid ligase activity"/>
    <property type="evidence" value="ECO:0007669"/>
    <property type="project" value="InterPro"/>
</dbReference>
<dbReference type="InterPro" id="IPR036615">
    <property type="entry name" value="Mur_ligase_C_dom_sf"/>
</dbReference>
<proteinExistence type="predicted"/>
<dbReference type="Gene3D" id="3.90.190.20">
    <property type="entry name" value="Mur ligase, C-terminal domain"/>
    <property type="match status" value="1"/>
</dbReference>
<keyword evidence="3" id="KW-0067">ATP-binding</keyword>
<evidence type="ECO:0000256" key="3">
    <source>
        <dbReference type="ARBA" id="ARBA00022840"/>
    </source>
</evidence>
<organism evidence="4">
    <name type="scientific">marine metagenome</name>
    <dbReference type="NCBI Taxonomy" id="408172"/>
    <lineage>
        <taxon>unclassified sequences</taxon>
        <taxon>metagenomes</taxon>
        <taxon>ecological metagenomes</taxon>
    </lineage>
</organism>
<evidence type="ECO:0000256" key="1">
    <source>
        <dbReference type="ARBA" id="ARBA00022598"/>
    </source>
</evidence>
<dbReference type="EMBL" id="UINC01044638">
    <property type="protein sequence ID" value="SVB50353.1"/>
    <property type="molecule type" value="Genomic_DNA"/>
</dbReference>
<dbReference type="PANTHER" id="PTHR43024">
    <property type="entry name" value="UDP-N-ACETYLMURAMOYL-TRIPEPTIDE--D-ALANYL-D-ALANINE LIGASE"/>
    <property type="match status" value="1"/>
</dbReference>
<dbReference type="AlphaFoldDB" id="A0A382EKC6"/>